<dbReference type="Proteomes" id="UP000199199">
    <property type="component" value="Unassembled WGS sequence"/>
</dbReference>
<proteinExistence type="predicted"/>
<dbReference type="EMBL" id="FOZS01000008">
    <property type="protein sequence ID" value="SFT06921.1"/>
    <property type="molecule type" value="Genomic_DNA"/>
</dbReference>
<evidence type="ECO:0000256" key="1">
    <source>
        <dbReference type="SAM" id="Coils"/>
    </source>
</evidence>
<dbReference type="RefSeq" id="WP_092907649.1">
    <property type="nucleotide sequence ID" value="NZ_FOZS01000008.1"/>
</dbReference>
<gene>
    <name evidence="2" type="ORF">SAMN04488556_4209</name>
</gene>
<evidence type="ECO:0000313" key="2">
    <source>
        <dbReference type="EMBL" id="SFT06921.1"/>
    </source>
</evidence>
<name>A0A1I6UZQ7_9EURY</name>
<dbReference type="AlphaFoldDB" id="A0A1I6UZQ7"/>
<organism evidence="2 3">
    <name type="scientific">Halostagnicola kamekurae</name>
    <dbReference type="NCBI Taxonomy" id="619731"/>
    <lineage>
        <taxon>Archaea</taxon>
        <taxon>Methanobacteriati</taxon>
        <taxon>Methanobacteriota</taxon>
        <taxon>Stenosarchaea group</taxon>
        <taxon>Halobacteria</taxon>
        <taxon>Halobacteriales</taxon>
        <taxon>Natrialbaceae</taxon>
        <taxon>Halostagnicola</taxon>
    </lineage>
</organism>
<accession>A0A1I6UZQ7</accession>
<feature type="coiled-coil region" evidence="1">
    <location>
        <begin position="237"/>
        <end position="264"/>
    </location>
</feature>
<keyword evidence="3" id="KW-1185">Reference proteome</keyword>
<keyword evidence="1" id="KW-0175">Coiled coil</keyword>
<dbReference type="OrthoDB" id="324624at2157"/>
<reference evidence="3" key="1">
    <citation type="submission" date="2016-10" db="EMBL/GenBank/DDBJ databases">
        <authorList>
            <person name="Varghese N."/>
            <person name="Submissions S."/>
        </authorList>
    </citation>
    <scope>NUCLEOTIDE SEQUENCE [LARGE SCALE GENOMIC DNA]</scope>
    <source>
        <strain evidence="3">DSM 22427</strain>
    </source>
</reference>
<protein>
    <submittedName>
        <fullName evidence="2">Uncharacterized protein</fullName>
    </submittedName>
</protein>
<sequence length="289" mass="33148">MTSTLSVGEVTALLLDERFYSNPLRPKTFYKLLYFADKELDDVGLDTDIQHFWYKFGTMAKTSGSPVTVDWSDGGREVRCSLSASQVSLPQEEETKARLALSRALNRLYEQNTEGLTDDMYEDVPYDVQRHYRRLDKQLSDAIDDKPDYPEVDSSREAVINTVFDIIDTFPVDDYPWLEQDLDLWYSVVSAELDAEEYRPQKALKVSELFWTIFCIDLAQRENTGLTPEEIAEELDTQDLEGRQEDIRKELELIERERSRLHTDLEENQVVSEAADGVAIALLGLSPAP</sequence>
<evidence type="ECO:0000313" key="3">
    <source>
        <dbReference type="Proteomes" id="UP000199199"/>
    </source>
</evidence>